<dbReference type="Ensembl" id="ENSSDUT00000021734.1">
    <property type="protein sequence ID" value="ENSSDUP00000021341.1"/>
    <property type="gene ID" value="ENSSDUG00000015535.1"/>
</dbReference>
<sequence>MQSPDESQLWCLGPSLWSLIAEHVPGSELPKIHTALGHSLVGMYTEVHSEAEMWHKMWQESQRGGNHGSSAMTSVPRQQAPPLADPPAVKELLRAEVKMLLQTLRERASRGGRDGEELLFRYKPETVNYALGHLDSCYSNCTNLGDTDYGNRPSSRCSVKSHAEDEVEAVRDKLNVTDIDQVVDRLKSVLMEESEVLNRLVKHFKKNIKQKCRTRCEFDKSEPTLAELRELRGAIQMDLELYPSSFAASPPASPPLPVKELKNRFRLSAGQKASDETLQGLNATSVLRPHPPPPLCRPKPRPPVGPSLTKTSAFVKPVHSSSLSRTLGQHRRTLASNKSSEIPFCSKITTSGNVSSHFTTDQIIVKSEYLCSLSPEQDSVGLHCRPPTSNASFQIKTQRDSPIHEAHLSSHRSINSPSREYDLLPQRERESSSVWRSENVNITPSTIPTTGKSKTLNGQKKTTCGGVSVLVTVQADNDRRRSTSESFHSSVMPETGSHPAKNGDRKSNSQIDINKNDHLGKDVTQQQSLSSHCLTDHFSNHSGSSSGQGQANCNSPKRPLPGTMSQPESIQEAKTEQDFINNFYQPVPPARVST</sequence>
<feature type="compositionally biased region" description="Basic and acidic residues" evidence="1">
    <location>
        <begin position="419"/>
        <end position="431"/>
    </location>
</feature>
<evidence type="ECO:0000313" key="2">
    <source>
        <dbReference type="Ensembl" id="ENSSDUP00000021341.1"/>
    </source>
</evidence>
<evidence type="ECO:0000313" key="3">
    <source>
        <dbReference type="Proteomes" id="UP000261420"/>
    </source>
</evidence>
<dbReference type="AlphaFoldDB" id="A0A3B4URR3"/>
<dbReference type="Proteomes" id="UP000261420">
    <property type="component" value="Unplaced"/>
</dbReference>
<accession>A0A3B4URR3</accession>
<dbReference type="GeneTree" id="ENSGT00940000167115"/>
<protein>
    <submittedName>
        <fullName evidence="2">Coiled-coil domain containing 24</fullName>
    </submittedName>
</protein>
<dbReference type="STRING" id="41447.ENSSDUP00000021341"/>
<feature type="region of interest" description="Disordered" evidence="1">
    <location>
        <begin position="271"/>
        <end position="312"/>
    </location>
</feature>
<dbReference type="Pfam" id="PF15669">
    <property type="entry name" value="CCDC24"/>
    <property type="match status" value="1"/>
</dbReference>
<dbReference type="InterPro" id="IPR031367">
    <property type="entry name" value="CCDC24"/>
</dbReference>
<feature type="compositionally biased region" description="Polar residues" evidence="1">
    <location>
        <begin position="523"/>
        <end position="533"/>
    </location>
</feature>
<name>A0A3B4URR3_SERDU</name>
<reference evidence="2" key="1">
    <citation type="submission" date="2025-08" db="UniProtKB">
        <authorList>
            <consortium name="Ensembl"/>
        </authorList>
    </citation>
    <scope>IDENTIFICATION</scope>
</reference>
<feature type="region of interest" description="Disordered" evidence="1">
    <location>
        <begin position="398"/>
        <end position="436"/>
    </location>
</feature>
<feature type="compositionally biased region" description="Basic and acidic residues" evidence="1">
    <location>
        <begin position="398"/>
        <end position="408"/>
    </location>
</feature>
<dbReference type="PANTHER" id="PTHR28601:SF1">
    <property type="entry name" value="COILED-COIL DOMAIN-CONTAINING PROTEIN 24"/>
    <property type="match status" value="1"/>
</dbReference>
<feature type="compositionally biased region" description="Pro residues" evidence="1">
    <location>
        <begin position="289"/>
        <end position="305"/>
    </location>
</feature>
<feature type="region of interest" description="Disordered" evidence="1">
    <location>
        <begin position="475"/>
        <end position="576"/>
    </location>
</feature>
<feature type="compositionally biased region" description="Polar residues" evidence="1">
    <location>
        <begin position="276"/>
        <end position="285"/>
    </location>
</feature>
<dbReference type="PANTHER" id="PTHR28601">
    <property type="entry name" value="COILED-COIL DOMAIN-CONTAINING PROTEIN 24"/>
    <property type="match status" value="1"/>
</dbReference>
<keyword evidence="3" id="KW-1185">Reference proteome</keyword>
<evidence type="ECO:0000256" key="1">
    <source>
        <dbReference type="SAM" id="MobiDB-lite"/>
    </source>
</evidence>
<reference evidence="2" key="2">
    <citation type="submission" date="2025-09" db="UniProtKB">
        <authorList>
            <consortium name="Ensembl"/>
        </authorList>
    </citation>
    <scope>IDENTIFICATION</scope>
</reference>
<dbReference type="OMA" id="QMDLELY"/>
<proteinExistence type="predicted"/>
<feature type="compositionally biased region" description="Polar residues" evidence="1">
    <location>
        <begin position="60"/>
        <end position="77"/>
    </location>
</feature>
<feature type="region of interest" description="Disordered" evidence="1">
    <location>
        <begin position="60"/>
        <end position="84"/>
    </location>
</feature>
<organism evidence="2 3">
    <name type="scientific">Seriola dumerili</name>
    <name type="common">Greater amberjack</name>
    <name type="synonym">Caranx dumerili</name>
    <dbReference type="NCBI Taxonomy" id="41447"/>
    <lineage>
        <taxon>Eukaryota</taxon>
        <taxon>Metazoa</taxon>
        <taxon>Chordata</taxon>
        <taxon>Craniata</taxon>
        <taxon>Vertebrata</taxon>
        <taxon>Euteleostomi</taxon>
        <taxon>Actinopterygii</taxon>
        <taxon>Neopterygii</taxon>
        <taxon>Teleostei</taxon>
        <taxon>Neoteleostei</taxon>
        <taxon>Acanthomorphata</taxon>
        <taxon>Carangaria</taxon>
        <taxon>Carangiformes</taxon>
        <taxon>Carangidae</taxon>
        <taxon>Seriola</taxon>
    </lineage>
</organism>